<dbReference type="InterPro" id="IPR003313">
    <property type="entry name" value="AraC-bd"/>
</dbReference>
<accession>A0A239LL88</accession>
<evidence type="ECO:0000256" key="3">
    <source>
        <dbReference type="ARBA" id="ARBA00023163"/>
    </source>
</evidence>
<evidence type="ECO:0000259" key="4">
    <source>
        <dbReference type="PROSITE" id="PS01124"/>
    </source>
</evidence>
<gene>
    <name evidence="5" type="ORF">SAMN06296052_1453</name>
</gene>
<dbReference type="Proteomes" id="UP000198432">
    <property type="component" value="Unassembled WGS sequence"/>
</dbReference>
<dbReference type="GO" id="GO:0043565">
    <property type="term" value="F:sequence-specific DNA binding"/>
    <property type="evidence" value="ECO:0007669"/>
    <property type="project" value="InterPro"/>
</dbReference>
<keyword evidence="2" id="KW-0238">DNA-binding</keyword>
<dbReference type="EMBL" id="FZOQ01000045">
    <property type="protein sequence ID" value="SNT31437.1"/>
    <property type="molecule type" value="Genomic_DNA"/>
</dbReference>
<dbReference type="PROSITE" id="PS01124">
    <property type="entry name" value="HTH_ARAC_FAMILY_2"/>
    <property type="match status" value="1"/>
</dbReference>
<feature type="domain" description="HTH araC/xylS-type" evidence="4">
    <location>
        <begin position="195"/>
        <end position="293"/>
    </location>
</feature>
<sequence length="303" mass="35085">MTKQGATIPVYTEAESFRKNSFRDFYIASYEDRQDAGLKRVAPHRHTYYEIIWITEGSGTHTIDFKDYPFHGPCLFLLQPSHIHQIIKDGPTKGFVLKFNESLFAVESGAENLLLKYGIFDNINVQPVLQLDSEAVHLLNDLMQKMLLEYKNASELSAIIIASYLKVFLLQVYKLKDSHREELQAAPEPRYLVFRTFKMMLEQQYRQQHAVQYYAAALAITPRSLNEVTHKYAGRTVSDLIKERLMLEAKRLLHHGKLTIKEIAGELGFDDAAYFTRFFTKNEGLSPQNFRFKEKHDEAGLVR</sequence>
<dbReference type="Pfam" id="PF12833">
    <property type="entry name" value="HTH_18"/>
    <property type="match status" value="1"/>
</dbReference>
<protein>
    <submittedName>
        <fullName evidence="5">Transcriptional regulator, AraC family</fullName>
    </submittedName>
</protein>
<organism evidence="5 6">
    <name type="scientific">Pontibacter ummariensis</name>
    <dbReference type="NCBI Taxonomy" id="1610492"/>
    <lineage>
        <taxon>Bacteria</taxon>
        <taxon>Pseudomonadati</taxon>
        <taxon>Bacteroidota</taxon>
        <taxon>Cytophagia</taxon>
        <taxon>Cytophagales</taxon>
        <taxon>Hymenobacteraceae</taxon>
        <taxon>Pontibacter</taxon>
    </lineage>
</organism>
<dbReference type="InterPro" id="IPR020449">
    <property type="entry name" value="Tscrpt_reg_AraC-type_HTH"/>
</dbReference>
<evidence type="ECO:0000313" key="6">
    <source>
        <dbReference type="Proteomes" id="UP000198432"/>
    </source>
</evidence>
<reference evidence="6" key="1">
    <citation type="submission" date="2017-06" db="EMBL/GenBank/DDBJ databases">
        <authorList>
            <person name="Varghese N."/>
            <person name="Submissions S."/>
        </authorList>
    </citation>
    <scope>NUCLEOTIDE SEQUENCE [LARGE SCALE GENOMIC DNA]</scope>
    <source>
        <strain evidence="6">NKM1</strain>
    </source>
</reference>
<dbReference type="Gene3D" id="1.10.10.60">
    <property type="entry name" value="Homeodomain-like"/>
    <property type="match status" value="1"/>
</dbReference>
<dbReference type="InterPro" id="IPR014710">
    <property type="entry name" value="RmlC-like_jellyroll"/>
</dbReference>
<evidence type="ECO:0000256" key="1">
    <source>
        <dbReference type="ARBA" id="ARBA00023015"/>
    </source>
</evidence>
<dbReference type="PANTHER" id="PTHR43280">
    <property type="entry name" value="ARAC-FAMILY TRANSCRIPTIONAL REGULATOR"/>
    <property type="match status" value="1"/>
</dbReference>
<keyword evidence="6" id="KW-1185">Reference proteome</keyword>
<name>A0A239LL88_9BACT</name>
<dbReference type="InterPro" id="IPR037923">
    <property type="entry name" value="HTH-like"/>
</dbReference>
<dbReference type="SMART" id="SM00342">
    <property type="entry name" value="HTH_ARAC"/>
    <property type="match status" value="1"/>
</dbReference>
<keyword evidence="1" id="KW-0805">Transcription regulation</keyword>
<proteinExistence type="predicted"/>
<dbReference type="InterPro" id="IPR018060">
    <property type="entry name" value="HTH_AraC"/>
</dbReference>
<dbReference type="PRINTS" id="PR00032">
    <property type="entry name" value="HTHARAC"/>
</dbReference>
<dbReference type="Gene3D" id="2.60.120.10">
    <property type="entry name" value="Jelly Rolls"/>
    <property type="match status" value="1"/>
</dbReference>
<dbReference type="InterPro" id="IPR009057">
    <property type="entry name" value="Homeodomain-like_sf"/>
</dbReference>
<evidence type="ECO:0000313" key="5">
    <source>
        <dbReference type="EMBL" id="SNT31437.1"/>
    </source>
</evidence>
<dbReference type="SUPFAM" id="SSF51215">
    <property type="entry name" value="Regulatory protein AraC"/>
    <property type="match status" value="1"/>
</dbReference>
<keyword evidence="3" id="KW-0804">Transcription</keyword>
<dbReference type="RefSeq" id="WP_089321895.1">
    <property type="nucleotide sequence ID" value="NZ_FZOQ01000045.1"/>
</dbReference>
<dbReference type="SUPFAM" id="SSF46689">
    <property type="entry name" value="Homeodomain-like"/>
    <property type="match status" value="1"/>
</dbReference>
<evidence type="ECO:0000256" key="2">
    <source>
        <dbReference type="ARBA" id="ARBA00023125"/>
    </source>
</evidence>
<dbReference type="Pfam" id="PF02311">
    <property type="entry name" value="AraC_binding"/>
    <property type="match status" value="1"/>
</dbReference>
<dbReference type="AlphaFoldDB" id="A0A239LL88"/>
<dbReference type="PANTHER" id="PTHR43280:SF32">
    <property type="entry name" value="TRANSCRIPTIONAL REGULATORY PROTEIN"/>
    <property type="match status" value="1"/>
</dbReference>
<dbReference type="GO" id="GO:0003700">
    <property type="term" value="F:DNA-binding transcription factor activity"/>
    <property type="evidence" value="ECO:0007669"/>
    <property type="project" value="InterPro"/>
</dbReference>
<dbReference type="OrthoDB" id="9793451at2"/>